<dbReference type="InterPro" id="IPR018253">
    <property type="entry name" value="DnaJ_domain_CS"/>
</dbReference>
<feature type="domain" description="J" evidence="3">
    <location>
        <begin position="3"/>
        <end position="68"/>
    </location>
</feature>
<keyword evidence="2" id="KW-0812">Transmembrane</keyword>
<evidence type="ECO:0000256" key="2">
    <source>
        <dbReference type="SAM" id="Phobius"/>
    </source>
</evidence>
<keyword evidence="2" id="KW-1133">Transmembrane helix</keyword>
<dbReference type="InterPro" id="IPR036869">
    <property type="entry name" value="J_dom_sf"/>
</dbReference>
<feature type="transmembrane region" description="Helical" evidence="2">
    <location>
        <begin position="196"/>
        <end position="216"/>
    </location>
</feature>
<evidence type="ECO:0000313" key="5">
    <source>
        <dbReference type="Proteomes" id="UP000255515"/>
    </source>
</evidence>
<dbReference type="RefSeq" id="WP_002687163.1">
    <property type="nucleotide sequence ID" value="NZ_UFTJ01000001.1"/>
</dbReference>
<dbReference type="PANTHER" id="PTHR44145:SF3">
    <property type="entry name" value="DNAJ HOMOLOG SUBFAMILY A MEMBER 3, MITOCHONDRIAL"/>
    <property type="match status" value="1"/>
</dbReference>
<dbReference type="Gene3D" id="1.10.287.110">
    <property type="entry name" value="DnaJ domain"/>
    <property type="match status" value="1"/>
</dbReference>
<keyword evidence="2" id="KW-0472">Membrane</keyword>
<keyword evidence="1" id="KW-0143">Chaperone</keyword>
<dbReference type="SMART" id="SM00271">
    <property type="entry name" value="DnaJ"/>
    <property type="match status" value="1"/>
</dbReference>
<accession>A0A376BYJ7</accession>
<dbReference type="PRINTS" id="PR00625">
    <property type="entry name" value="JDOMAIN"/>
</dbReference>
<evidence type="ECO:0000259" key="3">
    <source>
        <dbReference type="PROSITE" id="PS50076"/>
    </source>
</evidence>
<dbReference type="InterPro" id="IPR001623">
    <property type="entry name" value="DnaJ_domain"/>
</dbReference>
<evidence type="ECO:0000256" key="1">
    <source>
        <dbReference type="ARBA" id="ARBA00023186"/>
    </source>
</evidence>
<sequence length="217" mass="25147">MKNYFYFLGVDEHASDEEIKKAYRKLSLKYHPDKNHNDPFFEARFRELQEAYEILIDTDKRKKYRANLQASQKSFKSTLPPYIKTFEANKTFVKKGEEITLKWITQNADVVKIFPFGLMTPYGEKAFKITGFKEGKFQVILQAQNAITRQTVVKGITIYEGEAPEITLENEATETEKTNDHSFEKQSRGFTLDNAGVVKILIIIVLMILILISTFLK</sequence>
<dbReference type="PROSITE" id="PS00636">
    <property type="entry name" value="DNAJ_1"/>
    <property type="match status" value="1"/>
</dbReference>
<dbReference type="InterPro" id="IPR051938">
    <property type="entry name" value="Apopto_cytoskel_mod"/>
</dbReference>
<gene>
    <name evidence="4" type="primary">dnaJ_1</name>
    <name evidence="4" type="ORF">NCTC11661_00262</name>
</gene>
<dbReference type="SUPFAM" id="SSF46565">
    <property type="entry name" value="Chaperone J-domain"/>
    <property type="match status" value="1"/>
</dbReference>
<protein>
    <submittedName>
        <fullName evidence="4">Heat shock protein J</fullName>
    </submittedName>
</protein>
<dbReference type="PROSITE" id="PS50076">
    <property type="entry name" value="DNAJ_2"/>
    <property type="match status" value="1"/>
</dbReference>
<dbReference type="Pfam" id="PF00226">
    <property type="entry name" value="DnaJ"/>
    <property type="match status" value="1"/>
</dbReference>
<organism evidence="4 5">
    <name type="scientific">Bergeyella zoohelcum</name>
    <dbReference type="NCBI Taxonomy" id="1015"/>
    <lineage>
        <taxon>Bacteria</taxon>
        <taxon>Pseudomonadati</taxon>
        <taxon>Bacteroidota</taxon>
        <taxon>Flavobacteriia</taxon>
        <taxon>Flavobacteriales</taxon>
        <taxon>Weeksellaceae</taxon>
        <taxon>Bergeyella</taxon>
    </lineage>
</organism>
<dbReference type="Proteomes" id="UP000255515">
    <property type="component" value="Unassembled WGS sequence"/>
</dbReference>
<reference evidence="4 5" key="1">
    <citation type="submission" date="2018-06" db="EMBL/GenBank/DDBJ databases">
        <authorList>
            <consortium name="Pathogen Informatics"/>
            <person name="Doyle S."/>
        </authorList>
    </citation>
    <scope>NUCLEOTIDE SEQUENCE [LARGE SCALE GENOMIC DNA]</scope>
    <source>
        <strain evidence="4 5">NCTC11661</strain>
    </source>
</reference>
<proteinExistence type="predicted"/>
<name>A0A376BYJ7_9FLAO</name>
<dbReference type="PANTHER" id="PTHR44145">
    <property type="entry name" value="DNAJ HOMOLOG SUBFAMILY A MEMBER 3, MITOCHONDRIAL"/>
    <property type="match status" value="1"/>
</dbReference>
<evidence type="ECO:0000313" key="4">
    <source>
        <dbReference type="EMBL" id="SSZ46617.1"/>
    </source>
</evidence>
<dbReference type="EMBL" id="UFTJ01000001">
    <property type="protein sequence ID" value="SSZ46617.1"/>
    <property type="molecule type" value="Genomic_DNA"/>
</dbReference>
<dbReference type="CDD" id="cd06257">
    <property type="entry name" value="DnaJ"/>
    <property type="match status" value="1"/>
</dbReference>
<keyword evidence="4" id="KW-0346">Stress response</keyword>
<dbReference type="AlphaFoldDB" id="A0A376BYJ7"/>